<evidence type="ECO:0000313" key="4">
    <source>
        <dbReference type="Proteomes" id="UP000230750"/>
    </source>
</evidence>
<dbReference type="Pfam" id="PF05729">
    <property type="entry name" value="NACHT"/>
    <property type="match status" value="1"/>
</dbReference>
<feature type="domain" description="NACHT" evidence="2">
    <location>
        <begin position="329"/>
        <end position="458"/>
    </location>
</feature>
<dbReference type="PROSITE" id="PS50837">
    <property type="entry name" value="NACHT"/>
    <property type="match status" value="1"/>
</dbReference>
<feature type="transmembrane region" description="Helical" evidence="1">
    <location>
        <begin position="204"/>
        <end position="228"/>
    </location>
</feature>
<feature type="transmembrane region" description="Helical" evidence="1">
    <location>
        <begin position="554"/>
        <end position="573"/>
    </location>
</feature>
<proteinExistence type="predicted"/>
<evidence type="ECO:0000256" key="1">
    <source>
        <dbReference type="SAM" id="Phobius"/>
    </source>
</evidence>
<evidence type="ECO:0000313" key="3">
    <source>
        <dbReference type="EMBL" id="PIK42127.1"/>
    </source>
</evidence>
<keyword evidence="1" id="KW-0812">Transmembrane</keyword>
<dbReference type="Gene3D" id="3.40.50.300">
    <property type="entry name" value="P-loop containing nucleotide triphosphate hydrolases"/>
    <property type="match status" value="1"/>
</dbReference>
<keyword evidence="1" id="KW-1133">Transmembrane helix</keyword>
<dbReference type="EMBL" id="MRZV01000960">
    <property type="protein sequence ID" value="PIK42127.1"/>
    <property type="molecule type" value="Genomic_DNA"/>
</dbReference>
<reference evidence="3 4" key="1">
    <citation type="journal article" date="2017" name="PLoS Biol.">
        <title>The sea cucumber genome provides insights into morphological evolution and visceral regeneration.</title>
        <authorList>
            <person name="Zhang X."/>
            <person name="Sun L."/>
            <person name="Yuan J."/>
            <person name="Sun Y."/>
            <person name="Gao Y."/>
            <person name="Zhang L."/>
            <person name="Li S."/>
            <person name="Dai H."/>
            <person name="Hamel J.F."/>
            <person name="Liu C."/>
            <person name="Yu Y."/>
            <person name="Liu S."/>
            <person name="Lin W."/>
            <person name="Guo K."/>
            <person name="Jin S."/>
            <person name="Xu P."/>
            <person name="Storey K.B."/>
            <person name="Huan P."/>
            <person name="Zhang T."/>
            <person name="Zhou Y."/>
            <person name="Zhang J."/>
            <person name="Lin C."/>
            <person name="Li X."/>
            <person name="Xing L."/>
            <person name="Huo D."/>
            <person name="Sun M."/>
            <person name="Wang L."/>
            <person name="Mercier A."/>
            <person name="Li F."/>
            <person name="Yang H."/>
            <person name="Xiang J."/>
        </authorList>
    </citation>
    <scope>NUCLEOTIDE SEQUENCE [LARGE SCALE GENOMIC DNA]</scope>
    <source>
        <strain evidence="3">Shaxun</strain>
        <tissue evidence="3">Muscle</tissue>
    </source>
</reference>
<sequence>MREKTSFDSPLVKIENKQKVISESGEGNYDISETGALLIKDVVKERCGLYKLLSFDKDGIYEEAFVRLELSNKPRQECLLVSLCDSCYCSSDAKTNHNVSCSVLGARPQVNVSLVTENKDLFNVTVRHSTDTDTFDTIAHMEVSMNTCGSKVSVRCTVVGSNIFGIKDSSMDLNSAPCIETTDTLTDATAKDEEIYAFLDDFRLVVVVAFVVTAVVICMVVIVCITVCKKGRTDNSKEEYQEDNIELNATEPLLEHSSHLSEGEMETLIKHLQDRYQSMSYIKPVPWGEKVLIDELYTETICNVTYQNSTTETKTSKSLLDPKVSQELKRALFIADIGHGKTILCQYLACQWTKKELKEQKKEILFILPLTIIDINAGIGEQLHKTLTGDMNISREQLCDIILKRKCHLLLDGLDEISQQEKTISTHVVSPGDISLKRLLNESMLNQYPHLRLWVTSRNIDQSKCIYGKPYVEVEILGFNADEIKTYVRKTLDYYKKLQPCEKRIIHKVGLNDSSAVPKEKETSEENDEEIIKKTISTLDQNDLVQIFRDTPMFIVMFIHIIMSKLLTINGAIKELNINKMSSLVSSILTCLDRRFLEKQGNEKLSRELRPLRMKFAKASLNYELDFGESIQNFDLDETRLQAHEIEMAQSLGYTKSMKASQRVGVSKSDYNVFSDEYIQEFCIAEYIVSKDLDALDKFLRTFKANKTEENKRVFRILRFFCGISTTTKREKVLKLLLINECWNTLIDCMYESENVEDIIDMEFKAESVKPSTLLQKYSSHLNMEVVRLDERYHMNAFKLFLGKCLCSNLHFDSISIGSECPLKFLLSLKLPMVDTFELHNISYVKKECSQTVVNIILWAMSTNVNNRIRFSKGNVPAKIDSEWIRKCNITIAYNSDGSDSKNDQILDLVSGTWKKPAITNPIGKLLAAVR</sequence>
<dbReference type="InterPro" id="IPR027417">
    <property type="entry name" value="P-loop_NTPase"/>
</dbReference>
<name>A0A2G8K295_STIJA</name>
<dbReference type="PANTHER" id="PTHR46312">
    <property type="entry name" value="NACHT DOMAIN-CONTAINING PROTEIN"/>
    <property type="match status" value="1"/>
</dbReference>
<dbReference type="PANTHER" id="PTHR46312:SF2">
    <property type="entry name" value="NUCLEOTIDE-BINDING OLIGOMERIZATION DOMAIN-CONTAINING PROTEIN 2-LIKE"/>
    <property type="match status" value="1"/>
</dbReference>
<keyword evidence="1" id="KW-0472">Membrane</keyword>
<keyword evidence="4" id="KW-1185">Reference proteome</keyword>
<evidence type="ECO:0000259" key="2">
    <source>
        <dbReference type="PROSITE" id="PS50837"/>
    </source>
</evidence>
<dbReference type="AlphaFoldDB" id="A0A2G8K295"/>
<accession>A0A2G8K295</accession>
<protein>
    <recommendedName>
        <fullName evidence="2">NACHT domain-containing protein</fullName>
    </recommendedName>
</protein>
<gene>
    <name evidence="3" type="ORF">BSL78_21036</name>
</gene>
<dbReference type="SUPFAM" id="SSF52540">
    <property type="entry name" value="P-loop containing nucleoside triphosphate hydrolases"/>
    <property type="match status" value="1"/>
</dbReference>
<dbReference type="InterPro" id="IPR007111">
    <property type="entry name" value="NACHT_NTPase"/>
</dbReference>
<dbReference type="Proteomes" id="UP000230750">
    <property type="component" value="Unassembled WGS sequence"/>
</dbReference>
<comment type="caution">
    <text evidence="3">The sequence shown here is derived from an EMBL/GenBank/DDBJ whole genome shotgun (WGS) entry which is preliminary data.</text>
</comment>
<organism evidence="3 4">
    <name type="scientific">Stichopus japonicus</name>
    <name type="common">Sea cucumber</name>
    <dbReference type="NCBI Taxonomy" id="307972"/>
    <lineage>
        <taxon>Eukaryota</taxon>
        <taxon>Metazoa</taxon>
        <taxon>Echinodermata</taxon>
        <taxon>Eleutherozoa</taxon>
        <taxon>Echinozoa</taxon>
        <taxon>Holothuroidea</taxon>
        <taxon>Aspidochirotacea</taxon>
        <taxon>Aspidochirotida</taxon>
        <taxon>Stichopodidae</taxon>
        <taxon>Apostichopus</taxon>
    </lineage>
</organism>